<dbReference type="Proteomes" id="UP001233999">
    <property type="component" value="Unassembled WGS sequence"/>
</dbReference>
<keyword evidence="3" id="KW-1185">Reference proteome</keyword>
<name>A0AAD8E4Z8_DIPPU</name>
<feature type="chain" id="PRO_5042258581" evidence="1">
    <location>
        <begin position="30"/>
        <end position="156"/>
    </location>
</feature>
<dbReference type="PROSITE" id="PS51257">
    <property type="entry name" value="PROKAR_LIPOPROTEIN"/>
    <property type="match status" value="1"/>
</dbReference>
<evidence type="ECO:0000313" key="2">
    <source>
        <dbReference type="EMBL" id="KAJ9577034.1"/>
    </source>
</evidence>
<evidence type="ECO:0000313" key="3">
    <source>
        <dbReference type="Proteomes" id="UP001233999"/>
    </source>
</evidence>
<dbReference type="AlphaFoldDB" id="A0AAD8E4Z8"/>
<feature type="signal peptide" evidence="1">
    <location>
        <begin position="1"/>
        <end position="29"/>
    </location>
</feature>
<reference evidence="2" key="2">
    <citation type="submission" date="2023-05" db="EMBL/GenBank/DDBJ databases">
        <authorList>
            <person name="Fouks B."/>
        </authorList>
    </citation>
    <scope>NUCLEOTIDE SEQUENCE</scope>
    <source>
        <strain evidence="2">Stay&amp;Tobe</strain>
        <tissue evidence="2">Testes</tissue>
    </source>
</reference>
<sequence>MPSSRIIKNRTVLLWALVLIATLSCGVQAAPEPFHRRQGDPAIIMPPSEIDDFEEMASNVNIDDPKHREILFAILQMYKNEMQKQGVEDDLNGLLDNGATTALETMPNLSLPAAIQAKLFRSPDEVDKEEIKKRGSYQPSLCYFKICNMGRKRNIR</sequence>
<gene>
    <name evidence="2" type="ORF">L9F63_006382</name>
</gene>
<protein>
    <submittedName>
        <fullName evidence="2">Uncharacterized protein</fullName>
    </submittedName>
</protein>
<reference evidence="2" key="1">
    <citation type="journal article" date="2023" name="IScience">
        <title>Live-bearing cockroach genome reveals convergent evolutionary mechanisms linked to viviparity in insects and beyond.</title>
        <authorList>
            <person name="Fouks B."/>
            <person name="Harrison M.C."/>
            <person name="Mikhailova A.A."/>
            <person name="Marchal E."/>
            <person name="English S."/>
            <person name="Carruthers M."/>
            <person name="Jennings E.C."/>
            <person name="Chiamaka E.L."/>
            <person name="Frigard R.A."/>
            <person name="Pippel M."/>
            <person name="Attardo G.M."/>
            <person name="Benoit J.B."/>
            <person name="Bornberg-Bauer E."/>
            <person name="Tobe S.S."/>
        </authorList>
    </citation>
    <scope>NUCLEOTIDE SEQUENCE</scope>
    <source>
        <strain evidence="2">Stay&amp;Tobe</strain>
    </source>
</reference>
<dbReference type="EMBL" id="JASPKZ010009379">
    <property type="protein sequence ID" value="KAJ9577034.1"/>
    <property type="molecule type" value="Genomic_DNA"/>
</dbReference>
<accession>A0AAD8E4Z8</accession>
<proteinExistence type="predicted"/>
<keyword evidence="1" id="KW-0732">Signal</keyword>
<evidence type="ECO:0000256" key="1">
    <source>
        <dbReference type="SAM" id="SignalP"/>
    </source>
</evidence>
<organism evidence="2 3">
    <name type="scientific">Diploptera punctata</name>
    <name type="common">Pacific beetle cockroach</name>
    <dbReference type="NCBI Taxonomy" id="6984"/>
    <lineage>
        <taxon>Eukaryota</taxon>
        <taxon>Metazoa</taxon>
        <taxon>Ecdysozoa</taxon>
        <taxon>Arthropoda</taxon>
        <taxon>Hexapoda</taxon>
        <taxon>Insecta</taxon>
        <taxon>Pterygota</taxon>
        <taxon>Neoptera</taxon>
        <taxon>Polyneoptera</taxon>
        <taxon>Dictyoptera</taxon>
        <taxon>Blattodea</taxon>
        <taxon>Blaberoidea</taxon>
        <taxon>Blaberidae</taxon>
        <taxon>Diplopterinae</taxon>
        <taxon>Diploptera</taxon>
    </lineage>
</organism>
<comment type="caution">
    <text evidence="2">The sequence shown here is derived from an EMBL/GenBank/DDBJ whole genome shotgun (WGS) entry which is preliminary data.</text>
</comment>